<dbReference type="EMBL" id="WKED01000156">
    <property type="protein sequence ID" value="MCF5111103.1"/>
    <property type="molecule type" value="Genomic_DNA"/>
</dbReference>
<dbReference type="EMBL" id="JAAQYP010000139">
    <property type="protein sequence ID" value="NNA99650.1"/>
    <property type="molecule type" value="Genomic_DNA"/>
</dbReference>
<dbReference type="GeneID" id="70103345"/>
<evidence type="ECO:0000313" key="3">
    <source>
        <dbReference type="Proteomes" id="UP000542111"/>
    </source>
</evidence>
<reference evidence="2 3" key="2">
    <citation type="journal article" date="2020" name="Front. Microbiol.">
        <title>Genetic Organization of the aprX-lipA2 Operon Affects the Proteolytic Potential of Pseudomonas Species in Milk.</title>
        <authorList>
            <person name="Maier C."/>
            <person name="Huptas C."/>
            <person name="von Neubeck M."/>
            <person name="Scherer S."/>
            <person name="Wenning M."/>
            <person name="Lucking G."/>
        </authorList>
    </citation>
    <scope>NUCLEOTIDE SEQUENCE [LARGE SCALE GENOMIC DNA]</scope>
    <source>
        <strain evidence="2 3">G4779</strain>
    </source>
</reference>
<name>A0A7Y1MWJ3_9PSED</name>
<keyword evidence="4" id="KW-1185">Reference proteome</keyword>
<evidence type="ECO:0000313" key="1">
    <source>
        <dbReference type="EMBL" id="MCF5111103.1"/>
    </source>
</evidence>
<evidence type="ECO:0000313" key="2">
    <source>
        <dbReference type="EMBL" id="NNA99650.1"/>
    </source>
</evidence>
<dbReference type="AlphaFoldDB" id="A0A7Y1MWJ3"/>
<dbReference type="RefSeq" id="WP_076965337.1">
    <property type="nucleotide sequence ID" value="NZ_CBCRYT010000171.1"/>
</dbReference>
<dbReference type="Proteomes" id="UP000542111">
    <property type="component" value="Unassembled WGS sequence"/>
</dbReference>
<dbReference type="Proteomes" id="UP000814003">
    <property type="component" value="Unassembled WGS sequence"/>
</dbReference>
<accession>A0A7Y1MWJ3</accession>
<reference evidence="1 4" key="1">
    <citation type="submission" date="2019-11" db="EMBL/GenBank/DDBJ databases">
        <title>Epiphytic Pseudomonas syringae from cherry orchards.</title>
        <authorList>
            <person name="Hulin M.T."/>
        </authorList>
    </citation>
    <scope>NUCLEOTIDE SEQUENCE [LARGE SCALE GENOMIC DNA]</scope>
    <source>
        <strain evidence="1 4">PA-6-5B</strain>
    </source>
</reference>
<proteinExistence type="predicted"/>
<dbReference type="OrthoDB" id="8481305at2"/>
<protein>
    <submittedName>
        <fullName evidence="2">Uncharacterized protein</fullName>
    </submittedName>
</protein>
<sequence length="149" mass="16913">MSYFDEFLIDTLQKKGIGFLQLSKTEEAKLINEIQKKFTFVGSKIDWSTVKNSVNLNTLDRLEALAQISEALSHLTVKNVCFLGDSAIDHAYIVQIDDIKEAIDIFSEIPQHTYVFPENLCWIACITFEGDFDYVDLRPTDCSPPPTSQ</sequence>
<gene>
    <name evidence="1" type="ORF">GIW56_30445</name>
    <name evidence="2" type="ORF">HBO33_31470</name>
</gene>
<comment type="caution">
    <text evidence="2">The sequence shown here is derived from an EMBL/GenBank/DDBJ whole genome shotgun (WGS) entry which is preliminary data.</text>
</comment>
<evidence type="ECO:0000313" key="4">
    <source>
        <dbReference type="Proteomes" id="UP000814003"/>
    </source>
</evidence>
<organism evidence="2 3">
    <name type="scientific">Pseudomonas gessardii</name>
    <dbReference type="NCBI Taxonomy" id="78544"/>
    <lineage>
        <taxon>Bacteria</taxon>
        <taxon>Pseudomonadati</taxon>
        <taxon>Pseudomonadota</taxon>
        <taxon>Gammaproteobacteria</taxon>
        <taxon>Pseudomonadales</taxon>
        <taxon>Pseudomonadaceae</taxon>
        <taxon>Pseudomonas</taxon>
    </lineage>
</organism>